<keyword evidence="2" id="KW-0238">DNA-binding</keyword>
<sequence length="292" mass="31875">MRSGLCRDEAWLSAEWYARLPMSTGKGDDDTPAQDRPASGIRTMNSVLSTLRVFEEVAVRQPIGVSELSRVTRIPKSSVQRCLVTLQQAGWLRVVDPEHARWGVTMKVLALGLRGAGEQDLRELAGPAMKRLSAEADETVFLGVGDGEECVIVAREDSTQVVRAFLDIGARLPLRATSAGVAIMSRLEAAEVDRLLRPEFKEFAGTPMPSSEELRQEIARTAERGYALNMSSWYHPPYVASIGAAITDAEGRPVAALALAIPEMRYDHSRRDALARMTVAAADEISRLISSA</sequence>
<evidence type="ECO:0000256" key="2">
    <source>
        <dbReference type="ARBA" id="ARBA00023125"/>
    </source>
</evidence>
<accession>A0A918AC89</accession>
<evidence type="ECO:0000256" key="3">
    <source>
        <dbReference type="ARBA" id="ARBA00023163"/>
    </source>
</evidence>
<evidence type="ECO:0000313" key="6">
    <source>
        <dbReference type="Proteomes" id="UP000660745"/>
    </source>
</evidence>
<dbReference type="InterPro" id="IPR036388">
    <property type="entry name" value="WH-like_DNA-bd_sf"/>
</dbReference>
<dbReference type="InterPro" id="IPR014757">
    <property type="entry name" value="Tscrpt_reg_IclR_C"/>
</dbReference>
<dbReference type="SUPFAM" id="SSF46785">
    <property type="entry name" value="Winged helix' DNA-binding domain"/>
    <property type="match status" value="1"/>
</dbReference>
<dbReference type="SUPFAM" id="SSF55781">
    <property type="entry name" value="GAF domain-like"/>
    <property type="match status" value="1"/>
</dbReference>
<keyword evidence="3" id="KW-0804">Transcription</keyword>
<gene>
    <name evidence="5" type="ORF">GCM10012278_76730</name>
</gene>
<dbReference type="Gene3D" id="3.30.450.40">
    <property type="match status" value="1"/>
</dbReference>
<dbReference type="Pfam" id="PF01614">
    <property type="entry name" value="IclR_C"/>
    <property type="match status" value="1"/>
</dbReference>
<reference evidence="5" key="1">
    <citation type="journal article" date="2014" name="Int. J. Syst. Evol. Microbiol.">
        <title>Complete genome sequence of Corynebacterium casei LMG S-19264T (=DSM 44701T), isolated from a smear-ripened cheese.</title>
        <authorList>
            <consortium name="US DOE Joint Genome Institute (JGI-PGF)"/>
            <person name="Walter F."/>
            <person name="Albersmeier A."/>
            <person name="Kalinowski J."/>
            <person name="Ruckert C."/>
        </authorList>
    </citation>
    <scope>NUCLEOTIDE SEQUENCE</scope>
    <source>
        <strain evidence="5">CGMCC 4.7430</strain>
    </source>
</reference>
<keyword evidence="1" id="KW-0805">Transcription regulation</keyword>
<proteinExistence type="predicted"/>
<comment type="caution">
    <text evidence="5">The sequence shown here is derived from an EMBL/GenBank/DDBJ whole genome shotgun (WGS) entry which is preliminary data.</text>
</comment>
<dbReference type="EMBL" id="BMNK01000019">
    <property type="protein sequence ID" value="GGP15732.1"/>
    <property type="molecule type" value="Genomic_DNA"/>
</dbReference>
<dbReference type="Pfam" id="PF09339">
    <property type="entry name" value="HTH_IclR"/>
    <property type="match status" value="1"/>
</dbReference>
<evidence type="ECO:0000259" key="4">
    <source>
        <dbReference type="PROSITE" id="PS51078"/>
    </source>
</evidence>
<organism evidence="5 6">
    <name type="scientific">Nonomuraea glycinis</name>
    <dbReference type="NCBI Taxonomy" id="2047744"/>
    <lineage>
        <taxon>Bacteria</taxon>
        <taxon>Bacillati</taxon>
        <taxon>Actinomycetota</taxon>
        <taxon>Actinomycetes</taxon>
        <taxon>Streptosporangiales</taxon>
        <taxon>Streptosporangiaceae</taxon>
        <taxon>Nonomuraea</taxon>
    </lineage>
</organism>
<keyword evidence="6" id="KW-1185">Reference proteome</keyword>
<dbReference type="InterPro" id="IPR005471">
    <property type="entry name" value="Tscrpt_reg_IclR_N"/>
</dbReference>
<name>A0A918AC89_9ACTN</name>
<dbReference type="InterPro" id="IPR036390">
    <property type="entry name" value="WH_DNA-bd_sf"/>
</dbReference>
<dbReference type="GO" id="GO:0045892">
    <property type="term" value="P:negative regulation of DNA-templated transcription"/>
    <property type="evidence" value="ECO:0007669"/>
    <property type="project" value="TreeGrafter"/>
</dbReference>
<dbReference type="PANTHER" id="PTHR30136:SF35">
    <property type="entry name" value="HTH-TYPE TRANSCRIPTIONAL REGULATOR RV1719"/>
    <property type="match status" value="1"/>
</dbReference>
<reference evidence="5" key="2">
    <citation type="submission" date="2020-09" db="EMBL/GenBank/DDBJ databases">
        <authorList>
            <person name="Sun Q."/>
            <person name="Zhou Y."/>
        </authorList>
    </citation>
    <scope>NUCLEOTIDE SEQUENCE</scope>
    <source>
        <strain evidence="5">CGMCC 4.7430</strain>
    </source>
</reference>
<dbReference type="InterPro" id="IPR050707">
    <property type="entry name" value="HTH_MetabolicPath_Reg"/>
</dbReference>
<dbReference type="InterPro" id="IPR029016">
    <property type="entry name" value="GAF-like_dom_sf"/>
</dbReference>
<dbReference type="GO" id="GO:0003700">
    <property type="term" value="F:DNA-binding transcription factor activity"/>
    <property type="evidence" value="ECO:0007669"/>
    <property type="project" value="TreeGrafter"/>
</dbReference>
<dbReference type="PANTHER" id="PTHR30136">
    <property type="entry name" value="HELIX-TURN-HELIX TRANSCRIPTIONAL REGULATOR, ICLR FAMILY"/>
    <property type="match status" value="1"/>
</dbReference>
<evidence type="ECO:0000256" key="1">
    <source>
        <dbReference type="ARBA" id="ARBA00023015"/>
    </source>
</evidence>
<dbReference type="Proteomes" id="UP000660745">
    <property type="component" value="Unassembled WGS sequence"/>
</dbReference>
<feature type="domain" description="IclR-ED" evidence="4">
    <location>
        <begin position="107"/>
        <end position="291"/>
    </location>
</feature>
<evidence type="ECO:0000313" key="5">
    <source>
        <dbReference type="EMBL" id="GGP15732.1"/>
    </source>
</evidence>
<dbReference type="PROSITE" id="PS51078">
    <property type="entry name" value="ICLR_ED"/>
    <property type="match status" value="1"/>
</dbReference>
<dbReference type="Gene3D" id="1.10.10.10">
    <property type="entry name" value="Winged helix-like DNA-binding domain superfamily/Winged helix DNA-binding domain"/>
    <property type="match status" value="1"/>
</dbReference>
<protein>
    <submittedName>
        <fullName evidence="5">IclR family transcriptional regulator</fullName>
    </submittedName>
</protein>
<dbReference type="GO" id="GO:0003677">
    <property type="term" value="F:DNA binding"/>
    <property type="evidence" value="ECO:0007669"/>
    <property type="project" value="UniProtKB-KW"/>
</dbReference>
<dbReference type="SMART" id="SM00346">
    <property type="entry name" value="HTH_ICLR"/>
    <property type="match status" value="1"/>
</dbReference>
<dbReference type="AlphaFoldDB" id="A0A918AC89"/>